<dbReference type="Gene3D" id="3.40.640.10">
    <property type="entry name" value="Type I PLP-dependent aspartate aminotransferase-like (Major domain)"/>
    <property type="match status" value="1"/>
</dbReference>
<protein>
    <submittedName>
        <fullName evidence="4">Threonine-phosphate decarboxylase</fullName>
        <ecNumber evidence="4">4.1.1.81</ecNumber>
    </submittedName>
</protein>
<dbReference type="Pfam" id="PF00155">
    <property type="entry name" value="Aminotran_1_2"/>
    <property type="match status" value="1"/>
</dbReference>
<dbReference type="GO" id="GO:0048472">
    <property type="term" value="F:threonine-phosphate decarboxylase activity"/>
    <property type="evidence" value="ECO:0007669"/>
    <property type="project" value="UniProtKB-EC"/>
</dbReference>
<sequence length="332" mass="34586">MSGGLVIDHFLHHGGRLTEAARRFGGAAEDWLDLSTGLNPAPWPVPQALAPDWHALPDPAGLAVLEAAAARHFGVDPALCCAVPGSEAALRLLARILDLPGRALVPSYRSHVEAFAVSRPVRFGEVPAAGETCVIANPGNPDGVLHAPEALCGWADRIAGRGGWLIVDEAFGDCAPQASVAAAVRPEGRLIVLRSFGKFFGLAGVRLGFVLAPPPILAKLRAAMGSWPLHAGALVIGAAAYGDAAWIAATRADLPGRAAALDAVLARHGLVAEGASPLFRLVTGCPAAELFERLARVRILVRPFAEFPGWLRFGVPADPAALARLDRALHNG</sequence>
<keyword evidence="2" id="KW-0663">Pyridoxal phosphate</keyword>
<evidence type="ECO:0000256" key="1">
    <source>
        <dbReference type="ARBA" id="ARBA00001933"/>
    </source>
</evidence>
<comment type="cofactor">
    <cofactor evidence="1">
        <name>pyridoxal 5'-phosphate</name>
        <dbReference type="ChEBI" id="CHEBI:597326"/>
    </cofactor>
</comment>
<dbReference type="CDD" id="cd00609">
    <property type="entry name" value="AAT_like"/>
    <property type="match status" value="1"/>
</dbReference>
<comment type="caution">
    <text evidence="4">The sequence shown here is derived from an EMBL/GenBank/DDBJ whole genome shotgun (WGS) entry which is preliminary data.</text>
</comment>
<dbReference type="InterPro" id="IPR004839">
    <property type="entry name" value="Aminotransferase_I/II_large"/>
</dbReference>
<proteinExistence type="predicted"/>
<dbReference type="Proteomes" id="UP001589858">
    <property type="component" value="Unassembled WGS sequence"/>
</dbReference>
<feature type="domain" description="Aminotransferase class I/classII large" evidence="3">
    <location>
        <begin position="49"/>
        <end position="317"/>
    </location>
</feature>
<dbReference type="EC" id="4.1.1.81" evidence="4"/>
<dbReference type="SUPFAM" id="SSF53383">
    <property type="entry name" value="PLP-dependent transferases"/>
    <property type="match status" value="1"/>
</dbReference>
<dbReference type="EMBL" id="JBHLTM010000038">
    <property type="protein sequence ID" value="MFC0685114.1"/>
    <property type="molecule type" value="Genomic_DNA"/>
</dbReference>
<evidence type="ECO:0000313" key="5">
    <source>
        <dbReference type="Proteomes" id="UP001589858"/>
    </source>
</evidence>
<dbReference type="InterPro" id="IPR015424">
    <property type="entry name" value="PyrdxlP-dep_Trfase"/>
</dbReference>
<dbReference type="Gene3D" id="3.90.1150.10">
    <property type="entry name" value="Aspartate Aminotransferase, domain 1"/>
    <property type="match status" value="1"/>
</dbReference>
<accession>A0ABV6S793</accession>
<dbReference type="PANTHER" id="PTHR42885">
    <property type="entry name" value="HISTIDINOL-PHOSPHATE AMINOTRANSFERASE-RELATED"/>
    <property type="match status" value="1"/>
</dbReference>
<dbReference type="RefSeq" id="WP_267223335.1">
    <property type="nucleotide sequence ID" value="NZ_JAPCWC010000022.1"/>
</dbReference>
<gene>
    <name evidence="4" type="ORF">ACFFF8_10940</name>
</gene>
<dbReference type="PANTHER" id="PTHR42885:SF1">
    <property type="entry name" value="THREONINE-PHOSPHATE DECARBOXYLASE"/>
    <property type="match status" value="1"/>
</dbReference>
<evidence type="ECO:0000259" key="3">
    <source>
        <dbReference type="Pfam" id="PF00155"/>
    </source>
</evidence>
<evidence type="ECO:0000313" key="4">
    <source>
        <dbReference type="EMBL" id="MFC0685114.1"/>
    </source>
</evidence>
<evidence type="ECO:0000256" key="2">
    <source>
        <dbReference type="ARBA" id="ARBA00022898"/>
    </source>
</evidence>
<dbReference type="InterPro" id="IPR015422">
    <property type="entry name" value="PyrdxlP-dep_Trfase_small"/>
</dbReference>
<name>A0ABV6S793_9SPHN</name>
<dbReference type="InterPro" id="IPR015421">
    <property type="entry name" value="PyrdxlP-dep_Trfase_major"/>
</dbReference>
<keyword evidence="4" id="KW-0456">Lyase</keyword>
<keyword evidence="5" id="KW-1185">Reference proteome</keyword>
<reference evidence="4 5" key="1">
    <citation type="submission" date="2024-09" db="EMBL/GenBank/DDBJ databases">
        <authorList>
            <person name="Sun Q."/>
            <person name="Mori K."/>
        </authorList>
    </citation>
    <scope>NUCLEOTIDE SEQUENCE [LARGE SCALE GENOMIC DNA]</scope>
    <source>
        <strain evidence="4 5">CICC 11035S</strain>
    </source>
</reference>
<organism evidence="4 5">
    <name type="scientific">Novosphingobium clariflavum</name>
    <dbReference type="NCBI Taxonomy" id="2029884"/>
    <lineage>
        <taxon>Bacteria</taxon>
        <taxon>Pseudomonadati</taxon>
        <taxon>Pseudomonadota</taxon>
        <taxon>Alphaproteobacteria</taxon>
        <taxon>Sphingomonadales</taxon>
        <taxon>Sphingomonadaceae</taxon>
        <taxon>Novosphingobium</taxon>
    </lineage>
</organism>